<dbReference type="InterPro" id="IPR014710">
    <property type="entry name" value="RmlC-like_jellyroll"/>
</dbReference>
<evidence type="ECO:0000259" key="6">
    <source>
        <dbReference type="PROSITE" id="PS01124"/>
    </source>
</evidence>
<dbReference type="SUPFAM" id="SSF46689">
    <property type="entry name" value="Homeodomain-like"/>
    <property type="match status" value="1"/>
</dbReference>
<dbReference type="InterPro" id="IPR003313">
    <property type="entry name" value="AraC-bd"/>
</dbReference>
<dbReference type="Proteomes" id="UP000243378">
    <property type="component" value="Unassembled WGS sequence"/>
</dbReference>
<dbReference type="PROSITE" id="PS00041">
    <property type="entry name" value="HTH_ARAC_FAMILY_1"/>
    <property type="match status" value="1"/>
</dbReference>
<keyword evidence="5" id="KW-0804">Transcription</keyword>
<dbReference type="SUPFAM" id="SSF51182">
    <property type="entry name" value="RmlC-like cupins"/>
    <property type="match status" value="1"/>
</dbReference>
<dbReference type="InterPro" id="IPR009057">
    <property type="entry name" value="Homeodomain-like_sf"/>
</dbReference>
<keyword evidence="2" id="KW-0805">Transcription regulation</keyword>
<dbReference type="PANTHER" id="PTHR11019">
    <property type="entry name" value="HTH-TYPE TRANSCRIPTIONAL REGULATOR NIMR"/>
    <property type="match status" value="1"/>
</dbReference>
<keyword evidence="3" id="KW-0238">DNA-binding</keyword>
<dbReference type="Gene3D" id="1.10.10.60">
    <property type="entry name" value="Homeodomain-like"/>
    <property type="match status" value="1"/>
</dbReference>
<dbReference type="Pfam" id="PF02311">
    <property type="entry name" value="AraC_binding"/>
    <property type="match status" value="1"/>
</dbReference>
<dbReference type="InterPro" id="IPR018062">
    <property type="entry name" value="HTH_AraC-typ_CS"/>
</dbReference>
<feature type="domain" description="HTH araC/xylS-type" evidence="6">
    <location>
        <begin position="189"/>
        <end position="286"/>
    </location>
</feature>
<dbReference type="Gene3D" id="2.60.120.10">
    <property type="entry name" value="Jelly Rolls"/>
    <property type="match status" value="1"/>
</dbReference>
<dbReference type="AlphaFoldDB" id="A0A1G7HIF6"/>
<dbReference type="FunFam" id="1.10.10.60:FF:000132">
    <property type="entry name" value="AraC family transcriptional regulator"/>
    <property type="match status" value="1"/>
</dbReference>
<dbReference type="InterPro" id="IPR011051">
    <property type="entry name" value="RmlC_Cupin_sf"/>
</dbReference>
<dbReference type="SMART" id="SM00342">
    <property type="entry name" value="HTH_ARAC"/>
    <property type="match status" value="1"/>
</dbReference>
<evidence type="ECO:0000256" key="3">
    <source>
        <dbReference type="ARBA" id="ARBA00023125"/>
    </source>
</evidence>
<proteinExistence type="predicted"/>
<evidence type="ECO:0000256" key="4">
    <source>
        <dbReference type="ARBA" id="ARBA00023159"/>
    </source>
</evidence>
<dbReference type="PRINTS" id="PR00032">
    <property type="entry name" value="HTHARAC"/>
</dbReference>
<accession>A0A1G7HIF6</accession>
<name>A0A1G7HIF6_9GAMM</name>
<dbReference type="GO" id="GO:0043565">
    <property type="term" value="F:sequence-specific DNA binding"/>
    <property type="evidence" value="ECO:0007669"/>
    <property type="project" value="InterPro"/>
</dbReference>
<dbReference type="STRING" id="640205.SAMN05216381_0664"/>
<protein>
    <submittedName>
        <fullName evidence="7">Transcriptional regulator, AraC family</fullName>
    </submittedName>
</protein>
<dbReference type="Pfam" id="PF12833">
    <property type="entry name" value="HTH_18"/>
    <property type="match status" value="1"/>
</dbReference>
<reference evidence="7 8" key="1">
    <citation type="submission" date="2016-10" db="EMBL/GenBank/DDBJ databases">
        <authorList>
            <person name="de Groot N.N."/>
        </authorList>
    </citation>
    <scope>NUCLEOTIDE SEQUENCE [LARGE SCALE GENOMIC DNA]</scope>
    <source>
        <strain evidence="7 8">LMG 25475</strain>
    </source>
</reference>
<evidence type="ECO:0000313" key="8">
    <source>
        <dbReference type="Proteomes" id="UP000243378"/>
    </source>
</evidence>
<dbReference type="PROSITE" id="PS01124">
    <property type="entry name" value="HTH_ARAC_FAMILY_2"/>
    <property type="match status" value="1"/>
</dbReference>
<dbReference type="GO" id="GO:0003700">
    <property type="term" value="F:DNA-binding transcription factor activity"/>
    <property type="evidence" value="ECO:0007669"/>
    <property type="project" value="InterPro"/>
</dbReference>
<dbReference type="CDD" id="cd06124">
    <property type="entry name" value="cupin_NimR-like_N"/>
    <property type="match status" value="1"/>
</dbReference>
<dbReference type="InterPro" id="IPR018060">
    <property type="entry name" value="HTH_AraC"/>
</dbReference>
<evidence type="ECO:0000256" key="2">
    <source>
        <dbReference type="ARBA" id="ARBA00023015"/>
    </source>
</evidence>
<dbReference type="InterPro" id="IPR020449">
    <property type="entry name" value="Tscrpt_reg_AraC-type_HTH"/>
</dbReference>
<organism evidence="7 8">
    <name type="scientific">Phytopseudomonas seleniipraecipitans</name>
    <dbReference type="NCBI Taxonomy" id="640205"/>
    <lineage>
        <taxon>Bacteria</taxon>
        <taxon>Pseudomonadati</taxon>
        <taxon>Pseudomonadota</taxon>
        <taxon>Gammaproteobacteria</taxon>
        <taxon>Pseudomonadales</taxon>
        <taxon>Pseudomonadaceae</taxon>
        <taxon>Phytopseudomonas</taxon>
    </lineage>
</organism>
<keyword evidence="1" id="KW-0678">Repressor</keyword>
<evidence type="ECO:0000313" key="7">
    <source>
        <dbReference type="EMBL" id="SDF00106.1"/>
    </source>
</evidence>
<evidence type="ECO:0000256" key="5">
    <source>
        <dbReference type="ARBA" id="ARBA00023163"/>
    </source>
</evidence>
<keyword evidence="4" id="KW-0010">Activator</keyword>
<dbReference type="GO" id="GO:0009893">
    <property type="term" value="P:positive regulation of metabolic process"/>
    <property type="evidence" value="ECO:0007669"/>
    <property type="project" value="UniProtKB-ARBA"/>
</dbReference>
<gene>
    <name evidence="7" type="ORF">SAMN05216381_0664</name>
</gene>
<evidence type="ECO:0000256" key="1">
    <source>
        <dbReference type="ARBA" id="ARBA00022491"/>
    </source>
</evidence>
<sequence>MTIMVLAISVDIVQNRQCIAVIRQFAMKSQQPLLQIPPFSDALPAPLFFRTASVPAHATYPRHRHAWGEFVYAFSGVMEIEVAGRHYLAPPQYGIWLPPDLEHIGFNRHEACHCSVYVAPEHCTGLPTEPCALSLSPLVRALLDDLREFPGDAERQAEHARQLQLLLDKLARAPKVGSYLPSSSDSLLEPVLRQLAGNPADTRSLAQLASLANTTERTLMRRCQRDLGMSFAQWRQRLRVVAALAELERGRTVEAIALDLGYSSASAFIGMFRRLMGVSPDEYRKGNLPRQQ</sequence>
<dbReference type="PANTHER" id="PTHR11019:SF190">
    <property type="entry name" value="ARAC-FAMILY REGULATORY PROTEIN"/>
    <property type="match status" value="1"/>
</dbReference>
<dbReference type="EMBL" id="FNBM01000001">
    <property type="protein sequence ID" value="SDF00106.1"/>
    <property type="molecule type" value="Genomic_DNA"/>
</dbReference>